<dbReference type="AlphaFoldDB" id="A0A3D2SHY0"/>
<keyword evidence="1" id="KW-0732">Signal</keyword>
<evidence type="ECO:0000256" key="1">
    <source>
        <dbReference type="SAM" id="SignalP"/>
    </source>
</evidence>
<sequence>MMRNLPLKLTSCLACLLLAIFTQPAHASKNEQQVLEVMKTATRFMMETVSYNGGFVWSYLPDLSRSWGELEAKRTMVWIQPPGTPTVGHLLLDAYHATGDEYYYEAAQKVASALIWGQLPCGGWNYVFDFAGENSLKQWYATIGKNAWRLEEFQHYYGNATFDDSGTMQAAKFLLRMYVEKDDPVYRYPLEKVIHFVLQSQYPSGGWPQRFPLMHDHPFRGKKDYSSFITLNDDVTPENIEFLIQCYQAIGLQNVKEPIYRAMNQLIVLQQGAPYAGWADQYYVEDMKPAHARSYEPRSINAGTTVRAIHLLMDYYRLTGETKFLAGIPAAIQYLESMELPAEEARKYGYTGNGRQGILVPRFVDPDTGKPLYVHRVGSNVANGHYYTDQNITNTIAHYSSGAFIDIASLKSAYNEIRTKPVEELIKDSPLLSTEQVPLPRFYTRIFSRGGDKGGDVMQVVRSLTKEGYWLTPLQQISNPYKECLDMEPSKETKYASTFVGDEFDTSCYTSEEPVMGISTAVYVSNMMKCIQFLESKKTK</sequence>
<feature type="signal peptide" evidence="1">
    <location>
        <begin position="1"/>
        <end position="27"/>
    </location>
</feature>
<keyword evidence="2" id="KW-0456">Lyase</keyword>
<proteinExistence type="predicted"/>
<accession>A0A3D2SHY0</accession>
<dbReference type="InterPro" id="IPR012669">
    <property type="entry name" value="Pectate_lyase"/>
</dbReference>
<feature type="chain" id="PRO_5017768625" evidence="1">
    <location>
        <begin position="28"/>
        <end position="540"/>
    </location>
</feature>
<dbReference type="EMBL" id="DPVG01000399">
    <property type="protein sequence ID" value="HCK25218.1"/>
    <property type="molecule type" value="Genomic_DNA"/>
</dbReference>
<evidence type="ECO:0000313" key="2">
    <source>
        <dbReference type="EMBL" id="HCK25218.1"/>
    </source>
</evidence>
<comment type="caution">
    <text evidence="2">The sequence shown here is derived from an EMBL/GenBank/DDBJ whole genome shotgun (WGS) entry which is preliminary data.</text>
</comment>
<dbReference type="Gene3D" id="1.50.10.20">
    <property type="match status" value="1"/>
</dbReference>
<dbReference type="SUPFAM" id="SSF81853">
    <property type="entry name" value="Family 10 polysaccharide lyase"/>
    <property type="match status" value="1"/>
</dbReference>
<name>A0A3D2SHY0_9BACE</name>
<protein>
    <submittedName>
        <fullName evidence="2">Pectate lyase</fullName>
    </submittedName>
</protein>
<evidence type="ECO:0000313" key="3">
    <source>
        <dbReference type="Proteomes" id="UP000263098"/>
    </source>
</evidence>
<dbReference type="Pfam" id="PF09492">
    <property type="entry name" value="Pec_lyase"/>
    <property type="match status" value="1"/>
</dbReference>
<organism evidence="2 3">
    <name type="scientific">Bacteroides graminisolvens</name>
    <dbReference type="NCBI Taxonomy" id="477666"/>
    <lineage>
        <taxon>Bacteria</taxon>
        <taxon>Pseudomonadati</taxon>
        <taxon>Bacteroidota</taxon>
        <taxon>Bacteroidia</taxon>
        <taxon>Bacteroidales</taxon>
        <taxon>Bacteroidaceae</taxon>
        <taxon>Bacteroides</taxon>
    </lineage>
</organism>
<dbReference type="Proteomes" id="UP000263098">
    <property type="component" value="Unassembled WGS sequence"/>
</dbReference>
<gene>
    <name evidence="2" type="ORF">DHW31_10690</name>
</gene>
<reference evidence="2 3" key="1">
    <citation type="journal article" date="2018" name="Nat. Biotechnol.">
        <title>A standardized bacterial taxonomy based on genome phylogeny substantially revises the tree of life.</title>
        <authorList>
            <person name="Parks D.H."/>
            <person name="Chuvochina M."/>
            <person name="Waite D.W."/>
            <person name="Rinke C."/>
            <person name="Skarshewski A."/>
            <person name="Chaumeil P.A."/>
            <person name="Hugenholtz P."/>
        </authorList>
    </citation>
    <scope>NUCLEOTIDE SEQUENCE [LARGE SCALE GENOMIC DNA]</scope>
    <source>
        <strain evidence="2">UBA9667</strain>
    </source>
</reference>
<dbReference type="GO" id="GO:0016829">
    <property type="term" value="F:lyase activity"/>
    <property type="evidence" value="ECO:0007669"/>
    <property type="project" value="UniProtKB-KW"/>
</dbReference>